<dbReference type="InterPro" id="IPR012337">
    <property type="entry name" value="RNaseH-like_sf"/>
</dbReference>
<dbReference type="GO" id="GO:0006310">
    <property type="term" value="P:DNA recombination"/>
    <property type="evidence" value="ECO:0007669"/>
    <property type="project" value="UniProtKB-KW"/>
</dbReference>
<keyword evidence="3" id="KW-0540">Nuclease</keyword>
<dbReference type="SUPFAM" id="SSF53098">
    <property type="entry name" value="Ribonuclease H-like"/>
    <property type="match status" value="1"/>
</dbReference>
<reference evidence="13 14" key="2">
    <citation type="submission" date="2018-03" db="EMBL/GenBank/DDBJ databases">
        <title>The ancient ancestry and fast evolution of plastids.</title>
        <authorList>
            <person name="Moore K.R."/>
            <person name="Magnabosco C."/>
            <person name="Momper L."/>
            <person name="Gold D.A."/>
            <person name="Bosak T."/>
            <person name="Fournier G.P."/>
        </authorList>
    </citation>
    <scope>NUCLEOTIDE SEQUENCE [LARGE SCALE GENOMIC DNA]</scope>
    <source>
        <strain evidence="13 14">CCAP 1448/3</strain>
    </source>
</reference>
<keyword evidence="7" id="KW-0378">Hydrolase</keyword>
<dbReference type="GO" id="GO:0004520">
    <property type="term" value="F:DNA endonuclease activity"/>
    <property type="evidence" value="ECO:0007669"/>
    <property type="project" value="InterPro"/>
</dbReference>
<keyword evidence="10" id="KW-0233">DNA recombination</keyword>
<organism evidence="13 14">
    <name type="scientific">Merismopedia glauca CCAP 1448/3</name>
    <dbReference type="NCBI Taxonomy" id="1296344"/>
    <lineage>
        <taxon>Bacteria</taxon>
        <taxon>Bacillati</taxon>
        <taxon>Cyanobacteriota</taxon>
        <taxon>Cyanophyceae</taxon>
        <taxon>Synechococcales</taxon>
        <taxon>Merismopediaceae</taxon>
        <taxon>Merismopedia</taxon>
    </lineage>
</organism>
<dbReference type="PANTHER" id="PTHR30194">
    <property type="entry name" value="CROSSOVER JUNCTION ENDODEOXYRIBONUCLEASE RUVC"/>
    <property type="match status" value="1"/>
</dbReference>
<keyword evidence="4" id="KW-0479">Metal-binding</keyword>
<protein>
    <submittedName>
        <fullName evidence="13">Endonuclease</fullName>
    </submittedName>
</protein>
<evidence type="ECO:0000259" key="12">
    <source>
        <dbReference type="SMART" id="SM00470"/>
    </source>
</evidence>
<dbReference type="CDD" id="cd16387">
    <property type="entry name" value="ParB_N_Srx"/>
    <property type="match status" value="1"/>
</dbReference>
<evidence type="ECO:0000256" key="1">
    <source>
        <dbReference type="ARBA" id="ARBA00009518"/>
    </source>
</evidence>
<evidence type="ECO:0000256" key="8">
    <source>
        <dbReference type="ARBA" id="ARBA00022842"/>
    </source>
</evidence>
<dbReference type="Gene3D" id="3.90.1530.10">
    <property type="entry name" value="Conserved hypothetical protein from pyrococcus furiosus pfu- 392566-001, ParB domain"/>
    <property type="match status" value="1"/>
</dbReference>
<evidence type="ECO:0000256" key="2">
    <source>
        <dbReference type="ARBA" id="ARBA00022490"/>
    </source>
</evidence>
<accession>A0A2T1C085</accession>
<evidence type="ECO:0000256" key="6">
    <source>
        <dbReference type="ARBA" id="ARBA00022763"/>
    </source>
</evidence>
<dbReference type="GO" id="GO:0016787">
    <property type="term" value="F:hydrolase activity"/>
    <property type="evidence" value="ECO:0007669"/>
    <property type="project" value="UniProtKB-KW"/>
</dbReference>
<comment type="similarity">
    <text evidence="1">Belongs to the RuvC family.</text>
</comment>
<name>A0A2T1C085_9CYAN</name>
<evidence type="ECO:0000256" key="11">
    <source>
        <dbReference type="ARBA" id="ARBA00023204"/>
    </source>
</evidence>
<dbReference type="GO" id="GO:0046872">
    <property type="term" value="F:metal ion binding"/>
    <property type="evidence" value="ECO:0007669"/>
    <property type="project" value="UniProtKB-KW"/>
</dbReference>
<evidence type="ECO:0000256" key="3">
    <source>
        <dbReference type="ARBA" id="ARBA00022722"/>
    </source>
</evidence>
<dbReference type="GO" id="GO:0003677">
    <property type="term" value="F:DNA binding"/>
    <property type="evidence" value="ECO:0007669"/>
    <property type="project" value="UniProtKB-KW"/>
</dbReference>
<dbReference type="InterPro" id="IPR003115">
    <property type="entry name" value="ParB_N"/>
</dbReference>
<evidence type="ECO:0000256" key="5">
    <source>
        <dbReference type="ARBA" id="ARBA00022759"/>
    </source>
</evidence>
<dbReference type="InterPro" id="IPR036397">
    <property type="entry name" value="RNaseH_sf"/>
</dbReference>
<keyword evidence="9" id="KW-0238">DNA-binding</keyword>
<evidence type="ECO:0000313" key="13">
    <source>
        <dbReference type="EMBL" id="PSB01533.1"/>
    </source>
</evidence>
<proteinExistence type="inferred from homology"/>
<dbReference type="SMART" id="SM00470">
    <property type="entry name" value="ParB"/>
    <property type="match status" value="1"/>
</dbReference>
<keyword evidence="14" id="KW-1185">Reference proteome</keyword>
<dbReference type="GO" id="GO:0006281">
    <property type="term" value="P:DNA repair"/>
    <property type="evidence" value="ECO:0007669"/>
    <property type="project" value="UniProtKB-KW"/>
</dbReference>
<keyword evidence="5 13" id="KW-0255">Endonuclease</keyword>
<dbReference type="PANTHER" id="PTHR30194:SF3">
    <property type="entry name" value="CROSSOVER JUNCTION ENDODEOXYRIBONUCLEASE RUVC"/>
    <property type="match status" value="1"/>
</dbReference>
<evidence type="ECO:0000256" key="4">
    <source>
        <dbReference type="ARBA" id="ARBA00022723"/>
    </source>
</evidence>
<dbReference type="OrthoDB" id="569300at2"/>
<evidence type="ECO:0000313" key="14">
    <source>
        <dbReference type="Proteomes" id="UP000238762"/>
    </source>
</evidence>
<feature type="domain" description="ParB-like N-terminal" evidence="12">
    <location>
        <begin position="1"/>
        <end position="91"/>
    </location>
</feature>
<sequence length="325" mass="35946">MRLPLTQIRTDGQTNARAGMDERTLAEYKGSMQQGCFFPPVVVFFDGHSYWLADGFHRVAAASRSGFREIEVELKLGTARDAMLYAVGSNATHGLKRSPADKRRAISLLLEDTEWSQWSDRAIAKASNTSHTFVAKVRASLTGNKSSERIYRTRHGTTAVMDVSNIGAKPPSPPGWLGLKPGLAKIRWAILRASASGDPYVEDYGEIRTPSRVSVPERLGELERDLVSLLKQFRPTVVAIEIPQNHPDYPPQTKTLEAIGVIELVCYRELAIIPLRLSRHDWRSHLVDGRADSEEVTEAIAMTFDLPLSASNLDAVGIAYGAFCQ</sequence>
<gene>
    <name evidence="13" type="ORF">C7B64_17895</name>
</gene>
<keyword evidence="2" id="KW-0963">Cytoplasm</keyword>
<evidence type="ECO:0000256" key="7">
    <source>
        <dbReference type="ARBA" id="ARBA00022801"/>
    </source>
</evidence>
<dbReference type="Gene3D" id="3.30.420.10">
    <property type="entry name" value="Ribonuclease H-like superfamily/Ribonuclease H"/>
    <property type="match status" value="1"/>
</dbReference>
<dbReference type="RefSeq" id="WP_106290013.1">
    <property type="nucleotide sequence ID" value="NZ_CAWNTC010000132.1"/>
</dbReference>
<dbReference type="Pfam" id="PF02075">
    <property type="entry name" value="RuvC"/>
    <property type="match status" value="1"/>
</dbReference>
<dbReference type="Pfam" id="PF02195">
    <property type="entry name" value="ParB_N"/>
    <property type="match status" value="1"/>
</dbReference>
<dbReference type="SUPFAM" id="SSF110849">
    <property type="entry name" value="ParB/Sulfiredoxin"/>
    <property type="match status" value="1"/>
</dbReference>
<dbReference type="EMBL" id="PVWJ01000102">
    <property type="protein sequence ID" value="PSB01533.1"/>
    <property type="molecule type" value="Genomic_DNA"/>
</dbReference>
<dbReference type="InterPro" id="IPR002176">
    <property type="entry name" value="X-over_junc_endoDNase_RuvC"/>
</dbReference>
<reference evidence="13 14" key="1">
    <citation type="submission" date="2018-02" db="EMBL/GenBank/DDBJ databases">
        <authorList>
            <person name="Cohen D.B."/>
            <person name="Kent A.D."/>
        </authorList>
    </citation>
    <scope>NUCLEOTIDE SEQUENCE [LARGE SCALE GENOMIC DNA]</scope>
    <source>
        <strain evidence="13 14">CCAP 1448/3</strain>
    </source>
</reference>
<dbReference type="InterPro" id="IPR036086">
    <property type="entry name" value="ParB/Sulfiredoxin_sf"/>
</dbReference>
<keyword evidence="6" id="KW-0227">DNA damage</keyword>
<comment type="caution">
    <text evidence="13">The sequence shown here is derived from an EMBL/GenBank/DDBJ whole genome shotgun (WGS) entry which is preliminary data.</text>
</comment>
<evidence type="ECO:0000256" key="10">
    <source>
        <dbReference type="ARBA" id="ARBA00023172"/>
    </source>
</evidence>
<dbReference type="Proteomes" id="UP000238762">
    <property type="component" value="Unassembled WGS sequence"/>
</dbReference>
<keyword evidence="8" id="KW-0460">Magnesium</keyword>
<keyword evidence="11" id="KW-0234">DNA repair</keyword>
<evidence type="ECO:0000256" key="9">
    <source>
        <dbReference type="ARBA" id="ARBA00023125"/>
    </source>
</evidence>
<dbReference type="AlphaFoldDB" id="A0A2T1C085"/>